<dbReference type="AlphaFoldDB" id="A0A6M8EUV9"/>
<feature type="domain" description="N-terminal" evidence="2">
    <location>
        <begin position="25"/>
        <end position="138"/>
    </location>
</feature>
<evidence type="ECO:0000313" key="4">
    <source>
        <dbReference type="EMBL" id="QKE28257.1"/>
    </source>
</evidence>
<dbReference type="EMBL" id="CP042652">
    <property type="protein sequence ID" value="QKE28257.1"/>
    <property type="molecule type" value="Genomic_DNA"/>
</dbReference>
<accession>A0A6M8EUV9</accession>
<dbReference type="KEGG" id="paco:AACT_1067"/>
<protein>
    <submittedName>
        <fullName evidence="4">DUF1738 domain-containing protein</fullName>
    </submittedName>
</protein>
<keyword evidence="5" id="KW-1185">Reference proteome</keyword>
<evidence type="ECO:0000259" key="2">
    <source>
        <dbReference type="Pfam" id="PF08401"/>
    </source>
</evidence>
<name>A0A6M8EUV9_9BACT</name>
<evidence type="ECO:0000313" key="5">
    <source>
        <dbReference type="Proteomes" id="UP000503483"/>
    </source>
</evidence>
<dbReference type="Proteomes" id="UP000503483">
    <property type="component" value="Chromosome"/>
</dbReference>
<organism evidence="4 5">
    <name type="scientific">Arcobacter acticola</name>
    <dbReference type="NCBI Taxonomy" id="1849015"/>
    <lineage>
        <taxon>Bacteria</taxon>
        <taxon>Pseudomonadati</taxon>
        <taxon>Campylobacterota</taxon>
        <taxon>Epsilonproteobacteria</taxon>
        <taxon>Campylobacterales</taxon>
        <taxon>Arcobacteraceae</taxon>
        <taxon>Arcobacter</taxon>
    </lineage>
</organism>
<feature type="domain" description="Polyvalent protein metallopeptidase" evidence="3">
    <location>
        <begin position="170"/>
        <end position="283"/>
    </location>
</feature>
<feature type="region of interest" description="Disordered" evidence="1">
    <location>
        <begin position="1"/>
        <end position="21"/>
    </location>
</feature>
<dbReference type="Pfam" id="PF18818">
    <property type="entry name" value="MPTase-PolyVal"/>
    <property type="match status" value="1"/>
</dbReference>
<dbReference type="Pfam" id="PF08401">
    <property type="entry name" value="ArdcN"/>
    <property type="match status" value="1"/>
</dbReference>
<reference evidence="4 5" key="1">
    <citation type="submission" date="2019-08" db="EMBL/GenBank/DDBJ databases">
        <title>Complete genome sequence of Arcobacter acticola.</title>
        <authorList>
            <person name="Miller W."/>
        </authorList>
    </citation>
    <scope>NUCLEOTIDE SEQUENCE [LARGE SCALE GENOMIC DNA]</scope>
    <source>
        <strain evidence="4 5">KCTC 52212</strain>
    </source>
</reference>
<dbReference type="InterPro" id="IPR013610">
    <property type="entry name" value="ArdC_N"/>
</dbReference>
<dbReference type="PIRSF" id="PIRSF037112">
    <property type="entry name" value="Antirestriction_ArdC"/>
    <property type="match status" value="1"/>
</dbReference>
<dbReference type="InterPro" id="IPR041459">
    <property type="entry name" value="MPTase-PolyVal"/>
</dbReference>
<gene>
    <name evidence="4" type="ORF">AACT_1067</name>
</gene>
<dbReference type="GO" id="GO:0003697">
    <property type="term" value="F:single-stranded DNA binding"/>
    <property type="evidence" value="ECO:0007669"/>
    <property type="project" value="InterPro"/>
</dbReference>
<dbReference type="InterPro" id="IPR017113">
    <property type="entry name" value="Antirestriction_ArdC"/>
</dbReference>
<dbReference type="RefSeq" id="WP_172125676.1">
    <property type="nucleotide sequence ID" value="NZ_CP042652.1"/>
</dbReference>
<feature type="compositionally biased region" description="Low complexity" evidence="1">
    <location>
        <begin position="1"/>
        <end position="16"/>
    </location>
</feature>
<proteinExistence type="predicted"/>
<sequence length="338" mass="39342">MENTNNTPQTNTNANNQIKRTTVKEKYNQVVENFISKLEKNDTEPWTKSWVMNVSLPRNFESGNSYSGMNILTLLDRGFTDSRFLTMNQVNNLGGKVIKGEKSTPIFFMKPMEKEVEDETTGEKRIEKYFIMQSYNVFNITQTQGIKYEPEIKNNIPNSNIQHFIDSFNINTYRGEPAYSPNDDCIFMPHYQDFESENEFYSTYMHELTHYTGHSTRLDRFEKHTVFGDERYAFEELIAELGSAFLSLEHGIKPNSKKQASYLNSWITALKERPNILYSAASHATKSTNYLMNNYHLKQQIKNQHNNNLQNPQTMQNNQVVNNTIQNKPKKNFSPKVG</sequence>
<evidence type="ECO:0000256" key="1">
    <source>
        <dbReference type="SAM" id="MobiDB-lite"/>
    </source>
</evidence>
<evidence type="ECO:0000259" key="3">
    <source>
        <dbReference type="Pfam" id="PF18818"/>
    </source>
</evidence>